<dbReference type="PRINTS" id="PR00400">
    <property type="entry name" value="TETREPRESSOR"/>
</dbReference>
<dbReference type="InterPro" id="IPR003012">
    <property type="entry name" value="Tet_transcr_reg_TetR"/>
</dbReference>
<dbReference type="SUPFAM" id="SSF48498">
    <property type="entry name" value="Tetracyclin repressor-like, C-terminal domain"/>
    <property type="match status" value="1"/>
</dbReference>
<reference evidence="8" key="1">
    <citation type="journal article" date="2019" name="Int. J. Syst. Evol. Microbiol.">
        <title>The Global Catalogue of Microorganisms (GCM) 10K type strain sequencing project: providing services to taxonomists for standard genome sequencing and annotation.</title>
        <authorList>
            <consortium name="The Broad Institute Genomics Platform"/>
            <consortium name="The Broad Institute Genome Sequencing Center for Infectious Disease"/>
            <person name="Wu L."/>
            <person name="Ma J."/>
        </authorList>
    </citation>
    <scope>NUCLEOTIDE SEQUENCE [LARGE SCALE GENOMIC DNA]</scope>
    <source>
        <strain evidence="8">CCUG 37257</strain>
    </source>
</reference>
<dbReference type="InterPro" id="IPR036271">
    <property type="entry name" value="Tet_transcr_reg_TetR-rel_C_sf"/>
</dbReference>
<feature type="DNA-binding region" description="H-T-H motif" evidence="5">
    <location>
        <begin position="27"/>
        <end position="46"/>
    </location>
</feature>
<organism evidence="7 8">
    <name type="scientific">Oceanobacillus aidingensis</name>
    <dbReference type="NCBI Taxonomy" id="645964"/>
    <lineage>
        <taxon>Bacteria</taxon>
        <taxon>Bacillati</taxon>
        <taxon>Bacillota</taxon>
        <taxon>Bacilli</taxon>
        <taxon>Bacillales</taxon>
        <taxon>Bacillaceae</taxon>
        <taxon>Oceanobacillus</taxon>
    </lineage>
</organism>
<dbReference type="PANTHER" id="PTHR43479:SF11">
    <property type="entry name" value="ACREF_ENVCD OPERON REPRESSOR-RELATED"/>
    <property type="match status" value="1"/>
</dbReference>
<dbReference type="InterPro" id="IPR009057">
    <property type="entry name" value="Homeodomain-like_sf"/>
</dbReference>
<keyword evidence="3 5" id="KW-0238">DNA-binding</keyword>
<dbReference type="EMBL" id="JBHSFT010000048">
    <property type="protein sequence ID" value="MFC4664208.1"/>
    <property type="molecule type" value="Genomic_DNA"/>
</dbReference>
<comment type="caution">
    <text evidence="7">The sequence shown here is derived from an EMBL/GenBank/DDBJ whole genome shotgun (WGS) entry which is preliminary data.</text>
</comment>
<dbReference type="PROSITE" id="PS50977">
    <property type="entry name" value="HTH_TETR_2"/>
    <property type="match status" value="1"/>
</dbReference>
<evidence type="ECO:0000256" key="1">
    <source>
        <dbReference type="ARBA" id="ARBA00022491"/>
    </source>
</evidence>
<dbReference type="Proteomes" id="UP001595988">
    <property type="component" value="Unassembled WGS sequence"/>
</dbReference>
<dbReference type="PANTHER" id="PTHR43479">
    <property type="entry name" value="ACREF/ENVCD OPERON REPRESSOR-RELATED"/>
    <property type="match status" value="1"/>
</dbReference>
<evidence type="ECO:0000256" key="2">
    <source>
        <dbReference type="ARBA" id="ARBA00023015"/>
    </source>
</evidence>
<dbReference type="RefSeq" id="WP_193064814.1">
    <property type="nucleotide sequence ID" value="NZ_JBHSFT010000048.1"/>
</dbReference>
<gene>
    <name evidence="7" type="ORF">ACFO3P_18685</name>
</gene>
<accession>A0ABV9K351</accession>
<dbReference type="InterPro" id="IPR001647">
    <property type="entry name" value="HTH_TetR"/>
</dbReference>
<dbReference type="Gene3D" id="1.10.357.10">
    <property type="entry name" value="Tetracycline Repressor, domain 2"/>
    <property type="match status" value="1"/>
</dbReference>
<evidence type="ECO:0000313" key="7">
    <source>
        <dbReference type="EMBL" id="MFC4664208.1"/>
    </source>
</evidence>
<dbReference type="InterPro" id="IPR025996">
    <property type="entry name" value="MT1864/Rv1816-like_C"/>
</dbReference>
<evidence type="ECO:0000313" key="8">
    <source>
        <dbReference type="Proteomes" id="UP001595988"/>
    </source>
</evidence>
<feature type="domain" description="HTH tetR-type" evidence="6">
    <location>
        <begin position="4"/>
        <end position="64"/>
    </location>
</feature>
<keyword evidence="1" id="KW-0678">Repressor</keyword>
<dbReference type="InterPro" id="IPR050624">
    <property type="entry name" value="HTH-type_Tx_Regulator"/>
</dbReference>
<dbReference type="Gene3D" id="1.10.10.60">
    <property type="entry name" value="Homeodomain-like"/>
    <property type="match status" value="1"/>
</dbReference>
<evidence type="ECO:0000256" key="3">
    <source>
        <dbReference type="ARBA" id="ARBA00023125"/>
    </source>
</evidence>
<keyword evidence="2" id="KW-0805">Transcription regulation</keyword>
<proteinExistence type="predicted"/>
<keyword evidence="4" id="KW-0804">Transcription</keyword>
<protein>
    <submittedName>
        <fullName evidence="7">TetR/AcrR family transcriptional regulator</fullName>
    </submittedName>
</protein>
<sequence length="193" mass="22117">MRKKITQERIIDATLEIVEEKGIAGVTIKNTAIQLGIKPPSLYNHVENLEDLLDIAANKSMRNLYEKLLTASIGLEKKEALWAIAQEYRNFAKNNPGQYELAQKVNVWNSEETKQISEQIVAIFLKILQKYTLSEEEAIHFIRVLRSYLHGFTLLEINEGFGLPQELEKSFTIGLELVLTNLESRSNQDGQWE</sequence>
<evidence type="ECO:0000256" key="4">
    <source>
        <dbReference type="ARBA" id="ARBA00023163"/>
    </source>
</evidence>
<dbReference type="SUPFAM" id="SSF46689">
    <property type="entry name" value="Homeodomain-like"/>
    <property type="match status" value="1"/>
</dbReference>
<dbReference type="Pfam" id="PF13305">
    <property type="entry name" value="TetR_C_33"/>
    <property type="match status" value="1"/>
</dbReference>
<name>A0ABV9K351_9BACI</name>
<evidence type="ECO:0000259" key="6">
    <source>
        <dbReference type="PROSITE" id="PS50977"/>
    </source>
</evidence>
<keyword evidence="8" id="KW-1185">Reference proteome</keyword>
<evidence type="ECO:0000256" key="5">
    <source>
        <dbReference type="PROSITE-ProRule" id="PRU00335"/>
    </source>
</evidence>